<dbReference type="InterPro" id="IPR008207">
    <property type="entry name" value="Sig_transdc_His_kin_Hpt_dom"/>
</dbReference>
<reference evidence="7" key="2">
    <citation type="submission" date="2025-08" db="UniProtKB">
        <authorList>
            <consortium name="RefSeq"/>
        </authorList>
    </citation>
    <scope>IDENTIFICATION</scope>
</reference>
<reference evidence="6" key="1">
    <citation type="journal article" date="2012" name="Nat. Commun.">
        <title>The genome of Prunus mume.</title>
        <authorList>
            <person name="Zhang Q."/>
            <person name="Chen W."/>
            <person name="Sun L."/>
            <person name="Zhao F."/>
            <person name="Huang B."/>
            <person name="Yang W."/>
            <person name="Tao Y."/>
            <person name="Wang J."/>
            <person name="Yuan Z."/>
            <person name="Fan G."/>
            <person name="Xing Z."/>
            <person name="Han C."/>
            <person name="Pan H."/>
            <person name="Zhong X."/>
            <person name="Shi W."/>
            <person name="Liang X."/>
            <person name="Du D."/>
            <person name="Sun F."/>
            <person name="Xu Z."/>
            <person name="Hao R."/>
            <person name="Lv T."/>
            <person name="Lv Y."/>
            <person name="Zheng Z."/>
            <person name="Sun M."/>
            <person name="Luo L."/>
            <person name="Cai M."/>
            <person name="Gao Y."/>
            <person name="Wang J."/>
            <person name="Yin Y."/>
            <person name="Xu X."/>
            <person name="Cheng T."/>
            <person name="Wang J."/>
        </authorList>
    </citation>
    <scope>NUCLEOTIDE SEQUENCE [LARGE SCALE GENOMIC DNA]</scope>
</reference>
<proteinExistence type="predicted"/>
<dbReference type="InterPro" id="IPR036641">
    <property type="entry name" value="HPT_dom_sf"/>
</dbReference>
<name>A0ABM0NNM0_PRUMU</name>
<sequence>MKELENETPGLVMEVITLVLRDGDTGIEELTRNLRERDINYPKVADLAHKLKGIGSSVGGCRVSAACVELRQASNAKNKQRCLADFDAVKCEYLVLRESLNHILQMERTINADEPKRRHE</sequence>
<keyword evidence="3" id="KW-0597">Phosphoprotein</keyword>
<feature type="modified residue" description="Phosphohistidine" evidence="3">
    <location>
        <position position="49"/>
    </location>
</feature>
<dbReference type="Gene3D" id="1.20.120.160">
    <property type="entry name" value="HPT domain"/>
    <property type="match status" value="1"/>
</dbReference>
<evidence type="ECO:0000256" key="1">
    <source>
        <dbReference type="ARBA" id="ARBA00022864"/>
    </source>
</evidence>
<keyword evidence="6" id="KW-1185">Reference proteome</keyword>
<dbReference type="PANTHER" id="PTHR28242">
    <property type="entry name" value="PHOSPHORELAY INTERMEDIATE PROTEIN YPD1"/>
    <property type="match status" value="1"/>
</dbReference>
<dbReference type="PANTHER" id="PTHR28242:SF30">
    <property type="entry name" value="HISTIDINE-CONTAINING PHOSPHOTRANSFER PROTEIN 2"/>
    <property type="match status" value="1"/>
</dbReference>
<evidence type="ECO:0000313" key="6">
    <source>
        <dbReference type="Proteomes" id="UP000694861"/>
    </source>
</evidence>
<protein>
    <recommendedName>
        <fullName evidence="4">Histidine-containing phosphotransfer protein</fullName>
    </recommendedName>
</protein>
<evidence type="ECO:0000256" key="2">
    <source>
        <dbReference type="ARBA" id="ARBA00023012"/>
    </source>
</evidence>
<comment type="function">
    <text evidence="4">Functions as a two-component phosphorelay mediators between cytokinin sensor histidine kinases and response regulators (B-type ARRs). Plays an important role in propagating cytokinin signal transduction.</text>
</comment>
<dbReference type="SUPFAM" id="SSF47226">
    <property type="entry name" value="Histidine-containing phosphotransfer domain, HPT domain"/>
    <property type="match status" value="1"/>
</dbReference>
<gene>
    <name evidence="7" type="primary">LOC103326984</name>
</gene>
<keyword evidence="2 4" id="KW-0902">Two-component regulatory system</keyword>
<evidence type="ECO:0000256" key="4">
    <source>
        <dbReference type="RuleBase" id="RU369004"/>
    </source>
</evidence>
<dbReference type="RefSeq" id="XP_008227477.1">
    <property type="nucleotide sequence ID" value="XM_008229255.1"/>
</dbReference>
<organism evidence="6 7">
    <name type="scientific">Prunus mume</name>
    <name type="common">Japanese apricot</name>
    <name type="synonym">Armeniaca mume</name>
    <dbReference type="NCBI Taxonomy" id="102107"/>
    <lineage>
        <taxon>Eukaryota</taxon>
        <taxon>Viridiplantae</taxon>
        <taxon>Streptophyta</taxon>
        <taxon>Embryophyta</taxon>
        <taxon>Tracheophyta</taxon>
        <taxon>Spermatophyta</taxon>
        <taxon>Magnoliopsida</taxon>
        <taxon>eudicotyledons</taxon>
        <taxon>Gunneridae</taxon>
        <taxon>Pentapetalae</taxon>
        <taxon>rosids</taxon>
        <taxon>fabids</taxon>
        <taxon>Rosales</taxon>
        <taxon>Rosaceae</taxon>
        <taxon>Amygdaloideae</taxon>
        <taxon>Amygdaleae</taxon>
        <taxon>Prunus</taxon>
    </lineage>
</organism>
<dbReference type="PROSITE" id="PS50894">
    <property type="entry name" value="HPT"/>
    <property type="match status" value="1"/>
</dbReference>
<dbReference type="InterPro" id="IPR045871">
    <property type="entry name" value="AHP1-5/YPD1"/>
</dbReference>
<keyword evidence="1 4" id="KW-0932">Cytokinin signaling pathway</keyword>
<dbReference type="Proteomes" id="UP000694861">
    <property type="component" value="Linkage group LG1"/>
</dbReference>
<feature type="domain" description="HPt" evidence="5">
    <location>
        <begin position="8"/>
        <end position="110"/>
    </location>
</feature>
<comment type="subcellular location">
    <subcellularLocation>
        <location evidence="4">Cytoplasm</location>
        <location evidence="4">Cytosol</location>
    </subcellularLocation>
    <subcellularLocation>
        <location evidence="4">Nucleus</location>
    </subcellularLocation>
</comment>
<dbReference type="GeneID" id="103326984"/>
<accession>A0ABM0NNM0</accession>
<dbReference type="Pfam" id="PF01627">
    <property type="entry name" value="Hpt"/>
    <property type="match status" value="1"/>
</dbReference>
<evidence type="ECO:0000259" key="5">
    <source>
        <dbReference type="PROSITE" id="PS50894"/>
    </source>
</evidence>
<comment type="domain">
    <text evidence="4">Histidine-containing phosphotransfer domain (HPt) contains an active histidine that mediates the phosphotransfer.</text>
</comment>
<evidence type="ECO:0000256" key="3">
    <source>
        <dbReference type="PROSITE-ProRule" id="PRU00110"/>
    </source>
</evidence>
<evidence type="ECO:0000313" key="7">
    <source>
        <dbReference type="RefSeq" id="XP_008227477.1"/>
    </source>
</evidence>